<feature type="region of interest" description="Disordered" evidence="6">
    <location>
        <begin position="576"/>
        <end position="643"/>
    </location>
</feature>
<dbReference type="PANTHER" id="PTHR10015:SF427">
    <property type="entry name" value="HEAT SHOCK FACTOR PROTEIN"/>
    <property type="match status" value="1"/>
</dbReference>
<proteinExistence type="inferred from homology"/>
<sequence>MQFDPYQSQEQAAQIQQAQVRAQAQAQVEAQAQIQAEQQLRQAQQIAQQQQPQPQPLYLGYPPYAPLPPVGRQPMYPGAMYPNAPYARIPANAIASPTPHRAPKRLSTLSAHAGSFAHTRYDQPLLTKRPSSMPDAHTVSSATAATVTSRTGSAVSAISMDEDCLPSMRSRTESYESLSQRSLSQSATSKPLQPLPQGAKAHPHHKVSAFVAKLYAMLQDPKLSHLIWWSRLDEGDYSTFALLPGSEFARSLTGYFKHGNVASFVRQLHMYGFHKVCDSSPPPAPPRRESGASAQGDSASATATNSAKEDSADKKQDAQDKKEQQKTPRPIWEFRHSTSKFRKGGQDTLYMIRRRPTASRSASNVAHAAHQAAAAVAAASVSPAGASIMVPQFMPPAAYGGIPQQFIPAQGYPLQQAAQGAAPPAQRQGTPPQQLLPGDNASFSFRPLARRRYPSLIVDPYAAPPVPPVTFSPAQAAALAVSYYGPRHSLSELQAHNSDQYIQYPAGAQYYGSAAAAVADRSASMAVGADMYAQRVAMQKYAQQCAAPPLQQQSIPQKQLQQHLETALREQQHALGHVRGEQQEISPRSRTQHVPQAPSAQRGPGAGGALAHTLKSSLSSSVSTTRDSLFSNEGNSISSTATSVGAIPGKASIHNILNAECKGAASIPERVSVNDLVHSRASIKVEKRSAIDVSKK</sequence>
<dbReference type="InterPro" id="IPR036390">
    <property type="entry name" value="WH_DNA-bd_sf"/>
</dbReference>
<evidence type="ECO:0000313" key="8">
    <source>
        <dbReference type="EMBL" id="QOU21856.1"/>
    </source>
</evidence>
<dbReference type="InterPro" id="IPR000232">
    <property type="entry name" value="HSF_DNA-bd"/>
</dbReference>
<comment type="subcellular location">
    <subcellularLocation>
        <location evidence="1">Nucleus</location>
    </subcellularLocation>
</comment>
<evidence type="ECO:0000259" key="7">
    <source>
        <dbReference type="PROSITE" id="PS00434"/>
    </source>
</evidence>
<dbReference type="InterPro" id="IPR036388">
    <property type="entry name" value="WH-like_DNA-bd_sf"/>
</dbReference>
<feature type="compositionally biased region" description="Low complexity" evidence="6">
    <location>
        <begin position="291"/>
        <end position="306"/>
    </location>
</feature>
<dbReference type="OrthoDB" id="60033at2759"/>
<feature type="compositionally biased region" description="Basic and acidic residues" evidence="6">
    <location>
        <begin position="307"/>
        <end position="336"/>
    </location>
</feature>
<evidence type="ECO:0000256" key="3">
    <source>
        <dbReference type="ARBA" id="ARBA00023125"/>
    </source>
</evidence>
<evidence type="ECO:0000256" key="2">
    <source>
        <dbReference type="ARBA" id="ARBA00006403"/>
    </source>
</evidence>
<keyword evidence="3" id="KW-0238">DNA-binding</keyword>
<dbReference type="PANTHER" id="PTHR10015">
    <property type="entry name" value="HEAT SHOCK TRANSCRIPTION FACTOR"/>
    <property type="match status" value="1"/>
</dbReference>
<dbReference type="SMART" id="SM00415">
    <property type="entry name" value="HSF"/>
    <property type="match status" value="1"/>
</dbReference>
<comment type="similarity">
    <text evidence="2 5">Belongs to the HSF family.</text>
</comment>
<feature type="compositionally biased region" description="Polar residues" evidence="6">
    <location>
        <begin position="175"/>
        <end position="191"/>
    </location>
</feature>
<dbReference type="Pfam" id="PF00447">
    <property type="entry name" value="HSF_DNA-bind"/>
    <property type="match status" value="1"/>
</dbReference>
<feature type="compositionally biased region" description="Low complexity" evidence="6">
    <location>
        <begin position="613"/>
        <end position="631"/>
    </location>
</feature>
<feature type="region of interest" description="Disordered" evidence="6">
    <location>
        <begin position="415"/>
        <end position="441"/>
    </location>
</feature>
<feature type="compositionally biased region" description="Low complexity" evidence="6">
    <location>
        <begin position="415"/>
        <end position="433"/>
    </location>
</feature>
<dbReference type="Gene3D" id="1.10.10.10">
    <property type="entry name" value="Winged helix-like DNA-binding domain superfamily/Winged helix DNA-binding domain"/>
    <property type="match status" value="1"/>
</dbReference>
<feature type="compositionally biased region" description="Polar residues" evidence="6">
    <location>
        <begin position="632"/>
        <end position="643"/>
    </location>
</feature>
<feature type="region of interest" description="Disordered" evidence="6">
    <location>
        <begin position="277"/>
        <end position="338"/>
    </location>
</feature>
<dbReference type="GeneID" id="64573944"/>
<dbReference type="Proteomes" id="UP000663131">
    <property type="component" value="Chromosome 9"/>
</dbReference>
<evidence type="ECO:0000313" key="9">
    <source>
        <dbReference type="Proteomes" id="UP000663131"/>
    </source>
</evidence>
<dbReference type="PROSITE" id="PS00434">
    <property type="entry name" value="HSF_DOMAIN"/>
    <property type="match status" value="1"/>
</dbReference>
<dbReference type="GO" id="GO:0043565">
    <property type="term" value="F:sequence-specific DNA binding"/>
    <property type="evidence" value="ECO:0007669"/>
    <property type="project" value="InterPro"/>
</dbReference>
<keyword evidence="4" id="KW-0539">Nucleus</keyword>
<dbReference type="GO" id="GO:0005634">
    <property type="term" value="C:nucleus"/>
    <property type="evidence" value="ECO:0007669"/>
    <property type="project" value="UniProtKB-SubCell"/>
</dbReference>
<dbReference type="PRINTS" id="PR00056">
    <property type="entry name" value="HSFDOMAIN"/>
</dbReference>
<accession>A0A871R9B7</accession>
<organism evidence="8 9">
    <name type="scientific">Dekkera bruxellensis</name>
    <name type="common">Brettanomyces custersii</name>
    <dbReference type="NCBI Taxonomy" id="5007"/>
    <lineage>
        <taxon>Eukaryota</taxon>
        <taxon>Fungi</taxon>
        <taxon>Dikarya</taxon>
        <taxon>Ascomycota</taxon>
        <taxon>Saccharomycotina</taxon>
        <taxon>Pichiomycetes</taxon>
        <taxon>Pichiales</taxon>
        <taxon>Pichiaceae</taxon>
        <taxon>Brettanomyces</taxon>
    </lineage>
</organism>
<name>A0A871R9B7_DEKBR</name>
<feature type="compositionally biased region" description="Polar residues" evidence="6">
    <location>
        <begin position="583"/>
        <end position="594"/>
    </location>
</feature>
<dbReference type="KEGG" id="bbrx:BRETT_002020"/>
<dbReference type="SUPFAM" id="SSF46785">
    <property type="entry name" value="Winged helix' DNA-binding domain"/>
    <property type="match status" value="1"/>
</dbReference>
<protein>
    <recommendedName>
        <fullName evidence="7">HSF-type DNA-binding domain-containing protein</fullName>
    </recommendedName>
</protein>
<evidence type="ECO:0000256" key="1">
    <source>
        <dbReference type="ARBA" id="ARBA00004123"/>
    </source>
</evidence>
<feature type="region of interest" description="Disordered" evidence="6">
    <location>
        <begin position="169"/>
        <end position="201"/>
    </location>
</feature>
<evidence type="ECO:0000256" key="4">
    <source>
        <dbReference type="ARBA" id="ARBA00023242"/>
    </source>
</evidence>
<feature type="domain" description="HSF-type DNA-binding" evidence="7">
    <location>
        <begin position="252"/>
        <end position="276"/>
    </location>
</feature>
<reference evidence="8" key="1">
    <citation type="submission" date="2020-10" db="EMBL/GenBank/DDBJ databases">
        <authorList>
            <person name="Palmer J.M."/>
        </authorList>
    </citation>
    <scope>NUCLEOTIDE SEQUENCE</scope>
    <source>
        <strain evidence="8">UCD 2041</strain>
    </source>
</reference>
<dbReference type="AlphaFoldDB" id="A0A871R9B7"/>
<dbReference type="EMBL" id="CP063137">
    <property type="protein sequence ID" value="QOU21856.1"/>
    <property type="molecule type" value="Genomic_DNA"/>
</dbReference>
<dbReference type="GO" id="GO:0003700">
    <property type="term" value="F:DNA-binding transcription factor activity"/>
    <property type="evidence" value="ECO:0007669"/>
    <property type="project" value="InterPro"/>
</dbReference>
<reference evidence="8" key="2">
    <citation type="journal article" name="BMC Genomics">
        <title>New genome assemblies reveal patterns of domestication and adaptation across Brettanomyces (Dekkera) species.</title>
        <authorList>
            <person name="Roach M.J."/>
            <person name="Borneman A.R."/>
        </authorList>
    </citation>
    <scope>NUCLEOTIDE SEQUENCE</scope>
    <source>
        <strain evidence="8">UCD 2041</strain>
    </source>
</reference>
<evidence type="ECO:0000256" key="5">
    <source>
        <dbReference type="RuleBase" id="RU004020"/>
    </source>
</evidence>
<evidence type="ECO:0000256" key="6">
    <source>
        <dbReference type="SAM" id="MobiDB-lite"/>
    </source>
</evidence>
<gene>
    <name evidence="8" type="ORF">BRETT_002020</name>
</gene>
<dbReference type="RefSeq" id="XP_041138349.1">
    <property type="nucleotide sequence ID" value="XM_041280558.1"/>
</dbReference>